<keyword evidence="3" id="KW-1185">Reference proteome</keyword>
<protein>
    <submittedName>
        <fullName evidence="2">Uncharacterized protein</fullName>
    </submittedName>
</protein>
<organism evidence="2 3">
    <name type="scientific">Pleurodeles waltl</name>
    <name type="common">Iberian ribbed newt</name>
    <dbReference type="NCBI Taxonomy" id="8319"/>
    <lineage>
        <taxon>Eukaryota</taxon>
        <taxon>Metazoa</taxon>
        <taxon>Chordata</taxon>
        <taxon>Craniata</taxon>
        <taxon>Vertebrata</taxon>
        <taxon>Euteleostomi</taxon>
        <taxon>Amphibia</taxon>
        <taxon>Batrachia</taxon>
        <taxon>Caudata</taxon>
        <taxon>Salamandroidea</taxon>
        <taxon>Salamandridae</taxon>
        <taxon>Pleurodelinae</taxon>
        <taxon>Pleurodeles</taxon>
    </lineage>
</organism>
<gene>
    <name evidence="2" type="ORF">NDU88_010783</name>
</gene>
<evidence type="ECO:0000313" key="2">
    <source>
        <dbReference type="EMBL" id="KAJ1158089.1"/>
    </source>
</evidence>
<feature type="compositionally biased region" description="Basic and acidic residues" evidence="1">
    <location>
        <begin position="54"/>
        <end position="75"/>
    </location>
</feature>
<name>A0AAV7S3K4_PLEWA</name>
<dbReference type="Proteomes" id="UP001066276">
    <property type="component" value="Chromosome 5"/>
</dbReference>
<evidence type="ECO:0000256" key="1">
    <source>
        <dbReference type="SAM" id="MobiDB-lite"/>
    </source>
</evidence>
<comment type="caution">
    <text evidence="2">The sequence shown here is derived from an EMBL/GenBank/DDBJ whole genome shotgun (WGS) entry which is preliminary data.</text>
</comment>
<accession>A0AAV7S3K4</accession>
<feature type="compositionally biased region" description="Basic and acidic residues" evidence="1">
    <location>
        <begin position="34"/>
        <end position="47"/>
    </location>
</feature>
<reference evidence="2" key="1">
    <citation type="journal article" date="2022" name="bioRxiv">
        <title>Sequencing and chromosome-scale assembly of the giantPleurodeles waltlgenome.</title>
        <authorList>
            <person name="Brown T."/>
            <person name="Elewa A."/>
            <person name="Iarovenko S."/>
            <person name="Subramanian E."/>
            <person name="Araus A.J."/>
            <person name="Petzold A."/>
            <person name="Susuki M."/>
            <person name="Suzuki K.-i.T."/>
            <person name="Hayashi T."/>
            <person name="Toyoda A."/>
            <person name="Oliveira C."/>
            <person name="Osipova E."/>
            <person name="Leigh N.D."/>
            <person name="Simon A."/>
            <person name="Yun M.H."/>
        </authorList>
    </citation>
    <scope>NUCLEOTIDE SEQUENCE</scope>
    <source>
        <strain evidence="2">20211129_DDA</strain>
        <tissue evidence="2">Liver</tissue>
    </source>
</reference>
<proteinExistence type="predicted"/>
<feature type="region of interest" description="Disordered" evidence="1">
    <location>
        <begin position="18"/>
        <end position="105"/>
    </location>
</feature>
<dbReference type="EMBL" id="JANPWB010000009">
    <property type="protein sequence ID" value="KAJ1158089.1"/>
    <property type="molecule type" value="Genomic_DNA"/>
</dbReference>
<sequence length="105" mass="11638">MEPVTGWTEPARTILLHVLSPPAVTRNPTGAPPIREESPGHGRKAEEQEGWCRAFEEEKCREERRVRSEAEERTRTSWRGLGSRLSQSGTGGPERPGSRSSQSGT</sequence>
<dbReference type="AlphaFoldDB" id="A0AAV7S3K4"/>
<evidence type="ECO:0000313" key="3">
    <source>
        <dbReference type="Proteomes" id="UP001066276"/>
    </source>
</evidence>